<evidence type="ECO:0000313" key="9">
    <source>
        <dbReference type="Proteomes" id="UP000273326"/>
    </source>
</evidence>
<dbReference type="Gene3D" id="3.90.226.10">
    <property type="entry name" value="2-enoyl-CoA Hydratase, Chain A, domain 1"/>
    <property type="match status" value="1"/>
</dbReference>
<dbReference type="InterPro" id="IPR041489">
    <property type="entry name" value="PDZ_6"/>
</dbReference>
<dbReference type="Pfam" id="PF17820">
    <property type="entry name" value="PDZ_6"/>
    <property type="match status" value="1"/>
</dbReference>
<dbReference type="AlphaFoldDB" id="A0A3Q9BM10"/>
<dbReference type="GO" id="GO:0006508">
    <property type="term" value="P:proteolysis"/>
    <property type="evidence" value="ECO:0007669"/>
    <property type="project" value="UniProtKB-KW"/>
</dbReference>
<sequence length="499" mass="54734">MKKDSQQKDFNKTKKRRRGVKLPVYFISMFLVALIAIGTTWFFLDNKESEESPFYPLTSSQVSNISGIQGSKNLQAVYELIMENYIDEVDGETLVSGALQGMVNAIEDPYSQYLNIDESDSLDETISASFEGIGAEIMSLNDQIVIVSPIKGSPAEEAGLLPNDIVLSADGTSLSGMTTTEAVSLIRGEKGTPVQLEVQRGSQTFTVDIIRDTIPIETVAYEMDENQSDVGIISVFSFARPTYDEIVTAVTNLREEGAKKFVFDFRQNPGGLLDQAIKIANMFVEDGEILVQTEERGSKAQPILANDKEYGSFQITEPTVMLIDEGSASASEILAGVLQEAAGVPLVGTTTFGKGTVQSIYPLSEDNELKLTVAKWLTPNGNWIHDKGIAPDYEVELPEYAFLTLIDFTADYGLGKVSEAVLNVEKMLGAVGFEVTADGYFDEETMTAIQNFQMSQELEVTGELNEETGARLVERLREVIAQNDTQKEKAIEVLGDMNE</sequence>
<dbReference type="InterPro" id="IPR055210">
    <property type="entry name" value="CtpA/B_N"/>
</dbReference>
<name>A0A3Q9BM10_9LACT</name>
<dbReference type="Proteomes" id="UP000273326">
    <property type="component" value="Chromosome"/>
</dbReference>
<dbReference type="SMART" id="SM00245">
    <property type="entry name" value="TSPc"/>
    <property type="match status" value="1"/>
</dbReference>
<dbReference type="SUPFAM" id="SSF47090">
    <property type="entry name" value="PGBD-like"/>
    <property type="match status" value="1"/>
</dbReference>
<feature type="domain" description="PDZ" evidence="7">
    <location>
        <begin position="113"/>
        <end position="187"/>
    </location>
</feature>
<dbReference type="InterPro" id="IPR036366">
    <property type="entry name" value="PGBDSf"/>
</dbReference>
<dbReference type="OrthoDB" id="9812068at2"/>
<dbReference type="Gene3D" id="1.10.101.10">
    <property type="entry name" value="PGBD-like superfamily/PGBD"/>
    <property type="match status" value="1"/>
</dbReference>
<feature type="transmembrane region" description="Helical" evidence="6">
    <location>
        <begin position="22"/>
        <end position="44"/>
    </location>
</feature>
<dbReference type="CDD" id="cd07560">
    <property type="entry name" value="Peptidase_S41_CPP"/>
    <property type="match status" value="1"/>
</dbReference>
<gene>
    <name evidence="8" type="ORF">EJN90_12330</name>
</gene>
<dbReference type="KEGG" id="jeh:EJN90_12330"/>
<evidence type="ECO:0000256" key="1">
    <source>
        <dbReference type="ARBA" id="ARBA00009179"/>
    </source>
</evidence>
<evidence type="ECO:0000256" key="3">
    <source>
        <dbReference type="ARBA" id="ARBA00022801"/>
    </source>
</evidence>
<dbReference type="GO" id="GO:0008236">
    <property type="term" value="F:serine-type peptidase activity"/>
    <property type="evidence" value="ECO:0007669"/>
    <property type="project" value="UniProtKB-KW"/>
</dbReference>
<evidence type="ECO:0000256" key="2">
    <source>
        <dbReference type="ARBA" id="ARBA00022670"/>
    </source>
</evidence>
<proteinExistence type="inferred from homology"/>
<dbReference type="Pfam" id="PF03572">
    <property type="entry name" value="Peptidase_S41"/>
    <property type="match status" value="1"/>
</dbReference>
<dbReference type="SUPFAM" id="SSF52096">
    <property type="entry name" value="ClpP/crotonase"/>
    <property type="match status" value="1"/>
</dbReference>
<keyword evidence="2 5" id="KW-0645">Protease</keyword>
<dbReference type="InterPro" id="IPR005151">
    <property type="entry name" value="Tail-specific_protease"/>
</dbReference>
<dbReference type="GO" id="GO:0007165">
    <property type="term" value="P:signal transduction"/>
    <property type="evidence" value="ECO:0007669"/>
    <property type="project" value="TreeGrafter"/>
</dbReference>
<keyword evidence="3 5" id="KW-0378">Hydrolase</keyword>
<evidence type="ECO:0000313" key="8">
    <source>
        <dbReference type="EMBL" id="AZP05366.1"/>
    </source>
</evidence>
<evidence type="ECO:0000256" key="6">
    <source>
        <dbReference type="SAM" id="Phobius"/>
    </source>
</evidence>
<dbReference type="GO" id="GO:0004175">
    <property type="term" value="F:endopeptidase activity"/>
    <property type="evidence" value="ECO:0007669"/>
    <property type="project" value="TreeGrafter"/>
</dbReference>
<dbReference type="Pfam" id="PF01471">
    <property type="entry name" value="PG_binding_1"/>
    <property type="match status" value="1"/>
</dbReference>
<dbReference type="NCBIfam" id="TIGR00225">
    <property type="entry name" value="prc"/>
    <property type="match status" value="1"/>
</dbReference>
<keyword evidence="4 5" id="KW-0720">Serine protease</keyword>
<dbReference type="Gene3D" id="2.30.42.10">
    <property type="match status" value="1"/>
</dbReference>
<dbReference type="InterPro" id="IPR004447">
    <property type="entry name" value="Peptidase_S41A"/>
</dbReference>
<dbReference type="PANTHER" id="PTHR32060">
    <property type="entry name" value="TAIL-SPECIFIC PROTEASE"/>
    <property type="match status" value="1"/>
</dbReference>
<dbReference type="FunFam" id="2.30.42.10:FF:000063">
    <property type="entry name" value="Peptidase, S41 family"/>
    <property type="match status" value="1"/>
</dbReference>
<dbReference type="SMART" id="SM00228">
    <property type="entry name" value="PDZ"/>
    <property type="match status" value="1"/>
</dbReference>
<dbReference type="PANTHER" id="PTHR32060:SF30">
    <property type="entry name" value="CARBOXY-TERMINAL PROCESSING PROTEASE CTPA"/>
    <property type="match status" value="1"/>
</dbReference>
<dbReference type="Gene3D" id="3.30.750.44">
    <property type="match status" value="1"/>
</dbReference>
<dbReference type="PROSITE" id="PS50106">
    <property type="entry name" value="PDZ"/>
    <property type="match status" value="1"/>
</dbReference>
<evidence type="ECO:0000256" key="4">
    <source>
        <dbReference type="ARBA" id="ARBA00022825"/>
    </source>
</evidence>
<dbReference type="CDD" id="cd06782">
    <property type="entry name" value="cpPDZ_CPP-like"/>
    <property type="match status" value="1"/>
</dbReference>
<evidence type="ECO:0000256" key="5">
    <source>
        <dbReference type="RuleBase" id="RU004404"/>
    </source>
</evidence>
<dbReference type="InterPro" id="IPR036365">
    <property type="entry name" value="PGBD-like_sf"/>
</dbReference>
<comment type="similarity">
    <text evidence="1 5">Belongs to the peptidase S41A family.</text>
</comment>
<protein>
    <submittedName>
        <fullName evidence="8">PDZ domain-containing protein</fullName>
    </submittedName>
</protein>
<dbReference type="InterPro" id="IPR002477">
    <property type="entry name" value="Peptidoglycan-bd-like"/>
</dbReference>
<keyword evidence="9" id="KW-1185">Reference proteome</keyword>
<organism evidence="8 9">
    <name type="scientific">Jeotgalibaca ciconiae</name>
    <dbReference type="NCBI Taxonomy" id="2496265"/>
    <lineage>
        <taxon>Bacteria</taxon>
        <taxon>Bacillati</taxon>
        <taxon>Bacillota</taxon>
        <taxon>Bacilli</taxon>
        <taxon>Lactobacillales</taxon>
        <taxon>Carnobacteriaceae</taxon>
        <taxon>Jeotgalibaca</taxon>
    </lineage>
</organism>
<dbReference type="RefSeq" id="WP_126111688.1">
    <property type="nucleotide sequence ID" value="NZ_CP034465.1"/>
</dbReference>
<dbReference type="GO" id="GO:0030288">
    <property type="term" value="C:outer membrane-bounded periplasmic space"/>
    <property type="evidence" value="ECO:0007669"/>
    <property type="project" value="TreeGrafter"/>
</dbReference>
<evidence type="ECO:0000259" key="7">
    <source>
        <dbReference type="PROSITE" id="PS50106"/>
    </source>
</evidence>
<reference evidence="9" key="1">
    <citation type="submission" date="2018-12" db="EMBL/GenBank/DDBJ databases">
        <title>Complete genome sequencing of Jeotgalibaca sp. H21T32.</title>
        <authorList>
            <person name="Bae J.-W."/>
            <person name="Lee S.-Y."/>
        </authorList>
    </citation>
    <scope>NUCLEOTIDE SEQUENCE [LARGE SCALE GENOMIC DNA]</scope>
    <source>
        <strain evidence="9">H21T32</strain>
    </source>
</reference>
<dbReference type="EMBL" id="CP034465">
    <property type="protein sequence ID" value="AZP05366.1"/>
    <property type="molecule type" value="Genomic_DNA"/>
</dbReference>
<accession>A0A3Q9BM10</accession>
<keyword evidence="6" id="KW-1133">Transmembrane helix</keyword>
<keyword evidence="6" id="KW-0812">Transmembrane</keyword>
<dbReference type="InterPro" id="IPR036034">
    <property type="entry name" value="PDZ_sf"/>
</dbReference>
<keyword evidence="6" id="KW-0472">Membrane</keyword>
<dbReference type="SUPFAM" id="SSF50156">
    <property type="entry name" value="PDZ domain-like"/>
    <property type="match status" value="1"/>
</dbReference>
<dbReference type="Pfam" id="PF22694">
    <property type="entry name" value="CtpB_N-like"/>
    <property type="match status" value="1"/>
</dbReference>
<dbReference type="InterPro" id="IPR001478">
    <property type="entry name" value="PDZ"/>
</dbReference>
<dbReference type="InterPro" id="IPR029045">
    <property type="entry name" value="ClpP/crotonase-like_dom_sf"/>
</dbReference>